<evidence type="ECO:0000256" key="14">
    <source>
        <dbReference type="ARBA" id="ARBA00033263"/>
    </source>
</evidence>
<keyword evidence="5" id="KW-0202">Cytokine</keyword>
<keyword evidence="11" id="KW-1015">Disulfide bond</keyword>
<comment type="subunit">
    <text evidence="16">Homotrimer, and heterotrimer of either two LTB and one LTA subunits or (less prevalent) two LTA and one LTB subunits. Interacts with TNFRSF14.</text>
</comment>
<dbReference type="GO" id="GO:0006955">
    <property type="term" value="P:immune response"/>
    <property type="evidence" value="ECO:0007669"/>
    <property type="project" value="InterPro"/>
</dbReference>
<dbReference type="InterPro" id="IPR006052">
    <property type="entry name" value="TNF_dom"/>
</dbReference>
<dbReference type="SUPFAM" id="SSF49842">
    <property type="entry name" value="TNF-like"/>
    <property type="match status" value="1"/>
</dbReference>
<keyword evidence="6" id="KW-0812">Transmembrane</keyword>
<dbReference type="CDD" id="cd00184">
    <property type="entry name" value="TNF"/>
    <property type="match status" value="1"/>
</dbReference>
<dbReference type="InterPro" id="IPR008983">
    <property type="entry name" value="Tumour_necrosis_fac-like_dom"/>
</dbReference>
<evidence type="ECO:0000256" key="7">
    <source>
        <dbReference type="ARBA" id="ARBA00022729"/>
    </source>
</evidence>
<keyword evidence="19" id="KW-1185">Reference proteome</keyword>
<reference evidence="18" key="1">
    <citation type="submission" date="2025-08" db="UniProtKB">
        <authorList>
            <consortium name="Ensembl"/>
        </authorList>
    </citation>
    <scope>IDENTIFICATION</scope>
</reference>
<keyword evidence="9" id="KW-1133">Transmembrane helix</keyword>
<proteinExistence type="inferred from homology"/>
<sequence>ARGFWGSFCTFLYIFVHFCIFISILTHIFPSAASPWPSPRGSPRWQAAVAPALVRNGVRLRGNRLVVPRDGLYFVYASAAFAGGRCGRGGAPRRPLRLAVSRLSREYPRDVPLLRAARSVCPAGALGGLWAETLYQGAVFQLRRGDRLAATASAGRFLDLHGAGQAYFGVLGVD</sequence>
<dbReference type="GO" id="GO:0016020">
    <property type="term" value="C:membrane"/>
    <property type="evidence" value="ECO:0007669"/>
    <property type="project" value="UniProtKB-SubCell"/>
</dbReference>
<evidence type="ECO:0000256" key="16">
    <source>
        <dbReference type="ARBA" id="ARBA00046860"/>
    </source>
</evidence>
<evidence type="ECO:0000256" key="9">
    <source>
        <dbReference type="ARBA" id="ARBA00022989"/>
    </source>
</evidence>
<evidence type="ECO:0000259" key="17">
    <source>
        <dbReference type="PROSITE" id="PS50049"/>
    </source>
</evidence>
<keyword evidence="8" id="KW-0735">Signal-anchor</keyword>
<keyword evidence="7" id="KW-0732">Signal</keyword>
<name>A0A8U8BYR0_GEOPR</name>
<dbReference type="SMART" id="SM00207">
    <property type="entry name" value="TNF"/>
    <property type="match status" value="1"/>
</dbReference>
<dbReference type="GO" id="GO:0005615">
    <property type="term" value="C:extracellular space"/>
    <property type="evidence" value="ECO:0007669"/>
    <property type="project" value="UniProtKB-KW"/>
</dbReference>
<evidence type="ECO:0000313" key="19">
    <source>
        <dbReference type="Proteomes" id="UP000694382"/>
    </source>
</evidence>
<dbReference type="Gene3D" id="2.60.120.40">
    <property type="match status" value="1"/>
</dbReference>
<accession>A0A8U8BYR0</accession>
<dbReference type="GO" id="GO:0005125">
    <property type="term" value="F:cytokine activity"/>
    <property type="evidence" value="ECO:0007669"/>
    <property type="project" value="UniProtKB-KW"/>
</dbReference>
<dbReference type="InterPro" id="IPR002960">
    <property type="entry name" value="TNF_beta"/>
</dbReference>
<dbReference type="Proteomes" id="UP000694382">
    <property type="component" value="Unassembled WGS sequence"/>
</dbReference>
<dbReference type="Ensembl" id="ENSCPVT00000028184.1">
    <property type="protein sequence ID" value="ENSCPVP00000027126.1"/>
    <property type="gene ID" value="ENSCPVG00000018112.1"/>
</dbReference>
<evidence type="ECO:0000256" key="11">
    <source>
        <dbReference type="ARBA" id="ARBA00023157"/>
    </source>
</evidence>
<dbReference type="PROSITE" id="PS50049">
    <property type="entry name" value="THD_2"/>
    <property type="match status" value="1"/>
</dbReference>
<reference evidence="18" key="2">
    <citation type="submission" date="2025-09" db="UniProtKB">
        <authorList>
            <consortium name="Ensembl"/>
        </authorList>
    </citation>
    <scope>IDENTIFICATION</scope>
</reference>
<evidence type="ECO:0000256" key="15">
    <source>
        <dbReference type="ARBA" id="ARBA00046146"/>
    </source>
</evidence>
<dbReference type="GO" id="GO:0005164">
    <property type="term" value="F:tumor necrosis factor receptor binding"/>
    <property type="evidence" value="ECO:0007669"/>
    <property type="project" value="InterPro"/>
</dbReference>
<dbReference type="Pfam" id="PF00229">
    <property type="entry name" value="TNF"/>
    <property type="match status" value="1"/>
</dbReference>
<evidence type="ECO:0000256" key="6">
    <source>
        <dbReference type="ARBA" id="ARBA00022692"/>
    </source>
</evidence>
<comment type="function">
    <text evidence="15">Cytokine that in its homotrimeric form binds to TNFRSF1A/TNFR1, TNFRSF1B/TNFBR and TNFRSF14/HVEM. In its heterotrimeric form with LTB binds to TNFRSF3/LTBR. Lymphotoxin is produced by lymphocytes and is cytotoxic for a wide range of tumor cells in vitro and in vivo.</text>
</comment>
<dbReference type="AlphaFoldDB" id="A0A8U8BYR0"/>
<evidence type="ECO:0000256" key="12">
    <source>
        <dbReference type="ARBA" id="ARBA00029751"/>
    </source>
</evidence>
<protein>
    <recommendedName>
        <fullName evidence="4">Lymphotoxin-alpha</fullName>
    </recommendedName>
    <alternativeName>
        <fullName evidence="12">TNF-alpha</fullName>
    </alternativeName>
    <alternativeName>
        <fullName evidence="13">TNF-beta</fullName>
    </alternativeName>
    <alternativeName>
        <fullName evidence="3">Tumor necrosis factor</fullName>
    </alternativeName>
    <alternativeName>
        <fullName evidence="14">Tumor necrosis factor ligand superfamily member 1</fullName>
    </alternativeName>
</protein>
<dbReference type="PANTHER" id="PTHR11471">
    <property type="entry name" value="TUMOR NECROSIS FACTOR FAMILY MEMBER"/>
    <property type="match status" value="1"/>
</dbReference>
<evidence type="ECO:0000313" key="18">
    <source>
        <dbReference type="Ensembl" id="ENSCPVP00000027126.1"/>
    </source>
</evidence>
<dbReference type="PRINTS" id="PR01234">
    <property type="entry name" value="TNECROSISFCT"/>
</dbReference>
<dbReference type="InterPro" id="IPR006053">
    <property type="entry name" value="TNF"/>
</dbReference>
<organism evidence="18 19">
    <name type="scientific">Geospiza parvula</name>
    <name type="common">Small tree-finch</name>
    <name type="synonym">Camarhynchus parvulus</name>
    <dbReference type="NCBI Taxonomy" id="87175"/>
    <lineage>
        <taxon>Eukaryota</taxon>
        <taxon>Metazoa</taxon>
        <taxon>Chordata</taxon>
        <taxon>Craniata</taxon>
        <taxon>Vertebrata</taxon>
        <taxon>Euteleostomi</taxon>
        <taxon>Archelosauria</taxon>
        <taxon>Archosauria</taxon>
        <taxon>Dinosauria</taxon>
        <taxon>Saurischia</taxon>
        <taxon>Theropoda</taxon>
        <taxon>Coelurosauria</taxon>
        <taxon>Aves</taxon>
        <taxon>Neognathae</taxon>
        <taxon>Neoaves</taxon>
        <taxon>Telluraves</taxon>
        <taxon>Australaves</taxon>
        <taxon>Passeriformes</taxon>
        <taxon>Thraupidae</taxon>
        <taxon>Camarhynchus</taxon>
    </lineage>
</organism>
<comment type="similarity">
    <text evidence="2">Belongs to the tumor necrosis factor family.</text>
</comment>
<evidence type="ECO:0000256" key="13">
    <source>
        <dbReference type="ARBA" id="ARBA00033253"/>
    </source>
</evidence>
<evidence type="ECO:0000256" key="2">
    <source>
        <dbReference type="ARBA" id="ARBA00008670"/>
    </source>
</evidence>
<evidence type="ECO:0000256" key="1">
    <source>
        <dbReference type="ARBA" id="ARBA00004606"/>
    </source>
</evidence>
<keyword evidence="10" id="KW-0472">Membrane</keyword>
<evidence type="ECO:0000256" key="4">
    <source>
        <dbReference type="ARBA" id="ARBA00018403"/>
    </source>
</evidence>
<dbReference type="PANTHER" id="PTHR11471:SF23">
    <property type="entry name" value="TUMOR NECROSIS FACTOR"/>
    <property type="match status" value="1"/>
</dbReference>
<evidence type="ECO:0000256" key="8">
    <source>
        <dbReference type="ARBA" id="ARBA00022968"/>
    </source>
</evidence>
<evidence type="ECO:0000256" key="5">
    <source>
        <dbReference type="ARBA" id="ARBA00022514"/>
    </source>
</evidence>
<feature type="domain" description="THD" evidence="17">
    <location>
        <begin position="24"/>
        <end position="173"/>
    </location>
</feature>
<dbReference type="PRINTS" id="PR01236">
    <property type="entry name" value="TNFBETA"/>
</dbReference>
<comment type="subcellular location">
    <subcellularLocation>
        <location evidence="1">Membrane</location>
        <topology evidence="1">Single-pass type II membrane protein</topology>
    </subcellularLocation>
</comment>
<evidence type="ECO:0000256" key="3">
    <source>
        <dbReference type="ARBA" id="ARBA00013893"/>
    </source>
</evidence>
<evidence type="ECO:0000256" key="10">
    <source>
        <dbReference type="ARBA" id="ARBA00023136"/>
    </source>
</evidence>